<evidence type="ECO:0000256" key="3">
    <source>
        <dbReference type="ARBA" id="ARBA00023163"/>
    </source>
</evidence>
<keyword evidence="7" id="KW-1185">Reference proteome</keyword>
<dbReference type="SUPFAM" id="SSF46689">
    <property type="entry name" value="Homeodomain-like"/>
    <property type="match status" value="1"/>
</dbReference>
<evidence type="ECO:0000256" key="2">
    <source>
        <dbReference type="ARBA" id="ARBA00023125"/>
    </source>
</evidence>
<dbReference type="Pfam" id="PF00440">
    <property type="entry name" value="TetR_N"/>
    <property type="match status" value="1"/>
</dbReference>
<keyword evidence="3" id="KW-0804">Transcription</keyword>
<feature type="domain" description="HTH tetR-type" evidence="5">
    <location>
        <begin position="9"/>
        <end position="69"/>
    </location>
</feature>
<dbReference type="GO" id="GO:0000976">
    <property type="term" value="F:transcription cis-regulatory region binding"/>
    <property type="evidence" value="ECO:0007669"/>
    <property type="project" value="TreeGrafter"/>
</dbReference>
<evidence type="ECO:0000256" key="1">
    <source>
        <dbReference type="ARBA" id="ARBA00023015"/>
    </source>
</evidence>
<dbReference type="GO" id="GO:0003700">
    <property type="term" value="F:DNA-binding transcription factor activity"/>
    <property type="evidence" value="ECO:0007669"/>
    <property type="project" value="TreeGrafter"/>
</dbReference>
<dbReference type="Pfam" id="PF16859">
    <property type="entry name" value="TetR_C_11"/>
    <property type="match status" value="1"/>
</dbReference>
<evidence type="ECO:0000259" key="5">
    <source>
        <dbReference type="PROSITE" id="PS50977"/>
    </source>
</evidence>
<keyword evidence="2 4" id="KW-0238">DNA-binding</keyword>
<dbReference type="STRING" id="137265.SAMN05421684_7297"/>
<dbReference type="InterPro" id="IPR011075">
    <property type="entry name" value="TetR_C"/>
</dbReference>
<dbReference type="PANTHER" id="PTHR30055">
    <property type="entry name" value="HTH-TYPE TRANSCRIPTIONAL REGULATOR RUTR"/>
    <property type="match status" value="1"/>
</dbReference>
<evidence type="ECO:0000313" key="7">
    <source>
        <dbReference type="Proteomes" id="UP000199632"/>
    </source>
</evidence>
<accession>A0A1H3UGW4</accession>
<organism evidence="6 7">
    <name type="scientific">Asanoa ishikariensis</name>
    <dbReference type="NCBI Taxonomy" id="137265"/>
    <lineage>
        <taxon>Bacteria</taxon>
        <taxon>Bacillati</taxon>
        <taxon>Actinomycetota</taxon>
        <taxon>Actinomycetes</taxon>
        <taxon>Micromonosporales</taxon>
        <taxon>Micromonosporaceae</taxon>
        <taxon>Asanoa</taxon>
    </lineage>
</organism>
<evidence type="ECO:0000256" key="4">
    <source>
        <dbReference type="PROSITE-ProRule" id="PRU00335"/>
    </source>
</evidence>
<dbReference type="SUPFAM" id="SSF48498">
    <property type="entry name" value="Tetracyclin repressor-like, C-terminal domain"/>
    <property type="match status" value="1"/>
</dbReference>
<dbReference type="InterPro" id="IPR001647">
    <property type="entry name" value="HTH_TetR"/>
</dbReference>
<dbReference type="EMBL" id="FNQB01000004">
    <property type="protein sequence ID" value="SDZ61693.1"/>
    <property type="molecule type" value="Genomic_DNA"/>
</dbReference>
<dbReference type="InterPro" id="IPR009057">
    <property type="entry name" value="Homeodomain-like_sf"/>
</dbReference>
<gene>
    <name evidence="6" type="ORF">SAMN05421684_7297</name>
</gene>
<dbReference type="AlphaFoldDB" id="A0A1H3UGW4"/>
<evidence type="ECO:0000313" key="6">
    <source>
        <dbReference type="EMBL" id="SDZ61693.1"/>
    </source>
</evidence>
<feature type="DNA-binding region" description="H-T-H motif" evidence="4">
    <location>
        <begin position="32"/>
        <end position="51"/>
    </location>
</feature>
<keyword evidence="1" id="KW-0805">Transcription regulation</keyword>
<dbReference type="InterPro" id="IPR050109">
    <property type="entry name" value="HTH-type_TetR-like_transc_reg"/>
</dbReference>
<protein>
    <submittedName>
        <fullName evidence="6">Transcriptional regulator, TetR family</fullName>
    </submittedName>
</protein>
<reference evidence="7" key="1">
    <citation type="submission" date="2016-10" db="EMBL/GenBank/DDBJ databases">
        <authorList>
            <person name="Varghese N."/>
            <person name="Submissions S."/>
        </authorList>
    </citation>
    <scope>NUCLEOTIDE SEQUENCE [LARGE SCALE GENOMIC DNA]</scope>
    <source>
        <strain evidence="7">DSM 44718</strain>
    </source>
</reference>
<dbReference type="InterPro" id="IPR036271">
    <property type="entry name" value="Tet_transcr_reg_TetR-rel_C_sf"/>
</dbReference>
<sequence>MTPRRRRGEELVSAIHKAVLAEVAEHGYAGTTYDGVAARAGTSKPVLYRRWPTKAAMVLDASLEASPGLTLPPDTGSLSGDLKAFLRTAQSMMERAGRQTLLSLLAELDRSAGESLRDLLFARGADIIEPLLDRARARGELGDSPLPPRVITLALNLVRHEVVIVGALTEETLDIIVDEIAVPLLTSRSLRGTPGSA</sequence>
<proteinExistence type="predicted"/>
<dbReference type="OrthoDB" id="9796019at2"/>
<name>A0A1H3UGW4_9ACTN</name>
<dbReference type="PANTHER" id="PTHR30055:SF148">
    <property type="entry name" value="TETR-FAMILY TRANSCRIPTIONAL REGULATOR"/>
    <property type="match status" value="1"/>
</dbReference>
<dbReference type="Gene3D" id="1.10.10.60">
    <property type="entry name" value="Homeodomain-like"/>
    <property type="match status" value="1"/>
</dbReference>
<dbReference type="Gene3D" id="1.10.357.10">
    <property type="entry name" value="Tetracycline Repressor, domain 2"/>
    <property type="match status" value="1"/>
</dbReference>
<dbReference type="Proteomes" id="UP000199632">
    <property type="component" value="Unassembled WGS sequence"/>
</dbReference>
<dbReference type="PROSITE" id="PS50977">
    <property type="entry name" value="HTH_TETR_2"/>
    <property type="match status" value="1"/>
</dbReference>